<protein>
    <recommendedName>
        <fullName evidence="3">Cupin 2 conserved barrel domain protein</fullName>
    </recommendedName>
</protein>
<name>F9UHB0_9GAMM</name>
<dbReference type="Proteomes" id="UP000005459">
    <property type="component" value="Unassembled WGS sequence"/>
</dbReference>
<dbReference type="eggNOG" id="ENOG5033K4P">
    <property type="taxonomic scope" value="Bacteria"/>
</dbReference>
<evidence type="ECO:0008006" key="3">
    <source>
        <dbReference type="Google" id="ProtNLM"/>
    </source>
</evidence>
<evidence type="ECO:0000313" key="2">
    <source>
        <dbReference type="Proteomes" id="UP000005459"/>
    </source>
</evidence>
<proteinExistence type="predicted"/>
<dbReference type="RefSeq" id="WP_007195185.1">
    <property type="nucleotide sequence ID" value="NZ_AFWV01000018.1"/>
</dbReference>
<dbReference type="AlphaFoldDB" id="F9UHB0"/>
<dbReference type="SUPFAM" id="SSF51197">
    <property type="entry name" value="Clavaminate synthase-like"/>
    <property type="match status" value="1"/>
</dbReference>
<keyword evidence="2" id="KW-1185">Reference proteome</keyword>
<gene>
    <name evidence="1" type="ORF">ThimaDRAFT_4313</name>
</gene>
<organism evidence="1 2">
    <name type="scientific">Thiocapsa marina 5811</name>
    <dbReference type="NCBI Taxonomy" id="768671"/>
    <lineage>
        <taxon>Bacteria</taxon>
        <taxon>Pseudomonadati</taxon>
        <taxon>Pseudomonadota</taxon>
        <taxon>Gammaproteobacteria</taxon>
        <taxon>Chromatiales</taxon>
        <taxon>Chromatiaceae</taxon>
        <taxon>Thiocapsa</taxon>
    </lineage>
</organism>
<accession>F9UHB0</accession>
<sequence>MKQPIADAQEAMRRIALGGSESAAGVPSRVGWSSADIHRCGLEDAERINTAIATAVSGMQEDDFERRTHFVGGRFENLYLERTRIPALAPVLDQAIACAAFILGRLPGRLRCGFWLNLTGPGQGTSKHTHDEHDELLSGVYYVDIPPDSGDLILYDGPSTIRIEPQPGSFIFFPPHLPHAVEINRSALPRLSIGINIGPR</sequence>
<dbReference type="Gene3D" id="2.60.120.620">
    <property type="entry name" value="q2cbj1_9rhob like domain"/>
    <property type="match status" value="1"/>
</dbReference>
<dbReference type="STRING" id="768671.ThimaDRAFT_4313"/>
<evidence type="ECO:0000313" key="1">
    <source>
        <dbReference type="EMBL" id="EGV16368.1"/>
    </source>
</evidence>
<dbReference type="EMBL" id="AFWV01000018">
    <property type="protein sequence ID" value="EGV16368.1"/>
    <property type="molecule type" value="Genomic_DNA"/>
</dbReference>
<reference evidence="1 2" key="1">
    <citation type="submission" date="2011-06" db="EMBL/GenBank/DDBJ databases">
        <title>The draft genome of Thiocapsa marina 5811.</title>
        <authorList>
            <consortium name="US DOE Joint Genome Institute (JGI-PGF)"/>
            <person name="Lucas S."/>
            <person name="Han J."/>
            <person name="Cheng J.-F."/>
            <person name="Goodwin L."/>
            <person name="Pitluck S."/>
            <person name="Peters L."/>
            <person name="Land M.L."/>
            <person name="Hauser L."/>
            <person name="Vogl K."/>
            <person name="Liu Z."/>
            <person name="Imhoff J."/>
            <person name="Thiel V."/>
            <person name="Frigaard N.-U."/>
            <person name="Bryant D."/>
            <person name="Woyke T.J."/>
        </authorList>
    </citation>
    <scope>NUCLEOTIDE SEQUENCE [LARGE SCALE GENOMIC DNA]</scope>
    <source>
        <strain evidence="1 2">5811</strain>
    </source>
</reference>